<feature type="compositionally biased region" description="Polar residues" evidence="1">
    <location>
        <begin position="654"/>
        <end position="667"/>
    </location>
</feature>
<feature type="region of interest" description="Disordered" evidence="1">
    <location>
        <begin position="720"/>
        <end position="741"/>
    </location>
</feature>
<comment type="caution">
    <text evidence="3">The sequence shown here is derived from an EMBL/GenBank/DDBJ whole genome shotgun (WGS) entry which is preliminary data.</text>
</comment>
<evidence type="ECO:0000313" key="4">
    <source>
        <dbReference type="Proteomes" id="UP000283805"/>
    </source>
</evidence>
<gene>
    <name evidence="3" type="ORF">ATJ93_1766</name>
</gene>
<feature type="region of interest" description="Disordered" evidence="1">
    <location>
        <begin position="648"/>
        <end position="667"/>
    </location>
</feature>
<feature type="transmembrane region" description="Helical" evidence="2">
    <location>
        <begin position="21"/>
        <end position="41"/>
    </location>
</feature>
<dbReference type="RefSeq" id="WP_120244249.1">
    <property type="nucleotide sequence ID" value="NZ_RAPO01000002.1"/>
</dbReference>
<feature type="compositionally biased region" description="Polar residues" evidence="1">
    <location>
        <begin position="540"/>
        <end position="564"/>
    </location>
</feature>
<dbReference type="AlphaFoldDB" id="A0A3R7HI90"/>
<reference evidence="3 4" key="1">
    <citation type="submission" date="2018-09" db="EMBL/GenBank/DDBJ databases">
        <title>Genomic Encyclopedia of Archaeal and Bacterial Type Strains, Phase II (KMG-II): from individual species to whole genera.</title>
        <authorList>
            <person name="Goeker M."/>
        </authorList>
    </citation>
    <scope>NUCLEOTIDE SEQUENCE [LARGE SCALE GENOMIC DNA]</scope>
    <source>
        <strain evidence="3 4">DSM 13151</strain>
    </source>
</reference>
<dbReference type="OrthoDB" id="121941at2157"/>
<keyword evidence="2" id="KW-0812">Transmembrane</keyword>
<dbReference type="EMBL" id="RAPO01000002">
    <property type="protein sequence ID" value="RKD94922.1"/>
    <property type="molecule type" value="Genomic_DNA"/>
</dbReference>
<evidence type="ECO:0000256" key="1">
    <source>
        <dbReference type="SAM" id="MobiDB-lite"/>
    </source>
</evidence>
<protein>
    <submittedName>
        <fullName evidence="3">Uncharacterized protein</fullName>
    </submittedName>
</protein>
<dbReference type="Proteomes" id="UP000283805">
    <property type="component" value="Unassembled WGS sequence"/>
</dbReference>
<sequence>MRRGDGIGGEDGYGYDRAVTVQIGAILLLAILFSALALYQLNVVPAENEAIEFDHSQQVQNELQELRNAIRNVGSADGFRATSISLGAQYPTRTMTVNPSDPQGTLETTGERPFSIANASLEGDYYRTTGDGSSEPVDDSEIVATHNTTTIAYEPDYNEYENAPTTRLEHSLAFNDFGERSVPLRGVEQRLVSNDTLTVALLEGDLSESTSGAVTVDAETISGPSDPIELAADGGNITVSIPTDHPERWNETLGSASASGSRSGFDVGETGVRVVGYDRGADALTIEFREDTVSLRIARVGVGEYDASGSTFDIRRADGGDGGDGTGSDRAAYLTEWDETTRSVTVGPGSTSESLTMRATDDVTGAPVERAGVSYAITDPDDVVASFDERGRTNASGRNRTILEFDPDAVPSDGTTVTAYTASGGTGDRLALEVSRSESGGGGGGDGGSDGIAWSITDDTAWNTVQYDVSYEVTTADSTTFDRVEVEFANRDSGTTAVREGTEPRGTVTYSEGGAEGDTYEITITAYDDAGEVIDRKTTTDTADGSNPDGNDDLSSPSEPQLTGSRVDDWSQPNDNSARYFVSYDVANRDSFDRVEVRFRNRDSGAITTETATSPRSRVEFSGNRIDAPFEIELRVYDTDGVVVDRRTIEDTADGTNPSGNDDLATETSPQFESVAITDTGNNGQSRYDVDYRVDDGTNLEAVWVEFRNLDNAWATEIDEQSAADGEFEHRPGGGTGGDDYEITLLVFGDDGAVVDRWYEPNP</sequence>
<evidence type="ECO:0000256" key="2">
    <source>
        <dbReference type="SAM" id="Phobius"/>
    </source>
</evidence>
<keyword evidence="2" id="KW-1133">Transmembrane helix</keyword>
<name>A0A3R7HI90_9EURY</name>
<evidence type="ECO:0000313" key="3">
    <source>
        <dbReference type="EMBL" id="RKD94922.1"/>
    </source>
</evidence>
<feature type="region of interest" description="Disordered" evidence="1">
    <location>
        <begin position="492"/>
        <end position="514"/>
    </location>
</feature>
<feature type="region of interest" description="Disordered" evidence="1">
    <location>
        <begin position="538"/>
        <end position="575"/>
    </location>
</feature>
<keyword evidence="4" id="KW-1185">Reference proteome</keyword>
<organism evidence="3 4">
    <name type="scientific">Halopiger aswanensis</name>
    <dbReference type="NCBI Taxonomy" id="148449"/>
    <lineage>
        <taxon>Archaea</taxon>
        <taxon>Methanobacteriati</taxon>
        <taxon>Methanobacteriota</taxon>
        <taxon>Stenosarchaea group</taxon>
        <taxon>Halobacteria</taxon>
        <taxon>Halobacteriales</taxon>
        <taxon>Natrialbaceae</taxon>
        <taxon>Halopiger</taxon>
    </lineage>
</organism>
<proteinExistence type="predicted"/>
<keyword evidence="2" id="KW-0472">Membrane</keyword>
<accession>A0A3R7HI90</accession>